<evidence type="ECO:0000313" key="2">
    <source>
        <dbReference type="EMBL" id="GAA4939256.1"/>
    </source>
</evidence>
<dbReference type="RefSeq" id="WP_345556423.1">
    <property type="nucleotide sequence ID" value="NZ_BAABIK010000009.1"/>
</dbReference>
<proteinExistence type="predicted"/>
<organism evidence="2 3">
    <name type="scientific">Streptomonospora halophila</name>
    <dbReference type="NCBI Taxonomy" id="427369"/>
    <lineage>
        <taxon>Bacteria</taxon>
        <taxon>Bacillati</taxon>
        <taxon>Actinomycetota</taxon>
        <taxon>Actinomycetes</taxon>
        <taxon>Streptosporangiales</taxon>
        <taxon>Nocardiopsidaceae</taxon>
        <taxon>Streptomonospora</taxon>
    </lineage>
</organism>
<keyword evidence="3" id="KW-1185">Reference proteome</keyword>
<feature type="region of interest" description="Disordered" evidence="1">
    <location>
        <begin position="1"/>
        <end position="32"/>
    </location>
</feature>
<dbReference type="EMBL" id="BAABIK010000009">
    <property type="protein sequence ID" value="GAA4939256.1"/>
    <property type="molecule type" value="Genomic_DNA"/>
</dbReference>
<evidence type="ECO:0000313" key="3">
    <source>
        <dbReference type="Proteomes" id="UP001499993"/>
    </source>
</evidence>
<evidence type="ECO:0000256" key="1">
    <source>
        <dbReference type="SAM" id="MobiDB-lite"/>
    </source>
</evidence>
<protein>
    <submittedName>
        <fullName evidence="2">Uncharacterized protein</fullName>
    </submittedName>
</protein>
<gene>
    <name evidence="2" type="ORF">GCM10023224_20880</name>
</gene>
<comment type="caution">
    <text evidence="2">The sequence shown here is derived from an EMBL/GenBank/DDBJ whole genome shotgun (WGS) entry which is preliminary data.</text>
</comment>
<accession>A0ABP9GDZ3</accession>
<dbReference type="Proteomes" id="UP001499993">
    <property type="component" value="Unassembled WGS sequence"/>
</dbReference>
<reference evidence="3" key="1">
    <citation type="journal article" date="2019" name="Int. J. Syst. Evol. Microbiol.">
        <title>The Global Catalogue of Microorganisms (GCM) 10K type strain sequencing project: providing services to taxonomists for standard genome sequencing and annotation.</title>
        <authorList>
            <consortium name="The Broad Institute Genomics Platform"/>
            <consortium name="The Broad Institute Genome Sequencing Center for Infectious Disease"/>
            <person name="Wu L."/>
            <person name="Ma J."/>
        </authorList>
    </citation>
    <scope>NUCLEOTIDE SEQUENCE [LARGE SCALE GENOMIC DNA]</scope>
    <source>
        <strain evidence="3">JCM 18123</strain>
    </source>
</reference>
<feature type="compositionally biased region" description="Basic and acidic residues" evidence="1">
    <location>
        <begin position="19"/>
        <end position="32"/>
    </location>
</feature>
<sequence>MVRRIRGDPDVPPYAGSPEQREAKRKRDERQEAHRRFVAKALEVADFTGFSEAGDVPPHIRRLAEMSAATMADPQTIAECLNEDGPWDPFEVVSCIESLWPHSGYADWPRELGTYPGYLGGLRDRLGGGPPRASASVRLAPRRLQTRCTRCGAQWPSGWPGTEREPAYPDEPATGCPDCGCPWLRSAERVREHSVVDLHWMLDRFAPADPGPCPVCGAERVLANAGYASWAVIRQLDWACPDADPLAWPDPFDRTGRKAAAAEHYRAAVEPAVWESEAAHHAYWLAVDMLRLAAAAGEETEPPPGAVYEAIDGSGGRWVRDEAGWRPTDGADGTG</sequence>
<name>A0ABP9GDZ3_9ACTN</name>